<name>A0ABT9WRP5_9BACI</name>
<dbReference type="EMBL" id="JAUSTT010000009">
    <property type="protein sequence ID" value="MDQ0175971.1"/>
    <property type="molecule type" value="Genomic_DNA"/>
</dbReference>
<proteinExistence type="predicted"/>
<protein>
    <recommendedName>
        <fullName evidence="4">Phage protein</fullName>
    </recommendedName>
</protein>
<accession>A0ABT9WRP5</accession>
<gene>
    <name evidence="2" type="ORF">J2S08_001807</name>
</gene>
<evidence type="ECO:0000313" key="2">
    <source>
        <dbReference type="EMBL" id="MDQ0175971.1"/>
    </source>
</evidence>
<evidence type="ECO:0008006" key="4">
    <source>
        <dbReference type="Google" id="ProtNLM"/>
    </source>
</evidence>
<reference evidence="2 3" key="1">
    <citation type="submission" date="2023-07" db="EMBL/GenBank/DDBJ databases">
        <title>Genomic Encyclopedia of Type Strains, Phase IV (KMG-IV): sequencing the most valuable type-strain genomes for metagenomic binning, comparative biology and taxonomic classification.</title>
        <authorList>
            <person name="Goeker M."/>
        </authorList>
    </citation>
    <scope>NUCLEOTIDE SEQUENCE [LARGE SCALE GENOMIC DNA]</scope>
    <source>
        <strain evidence="2 3">DSM 23837</strain>
    </source>
</reference>
<dbReference type="RefSeq" id="WP_307228736.1">
    <property type="nucleotide sequence ID" value="NZ_JAUSTT010000009.1"/>
</dbReference>
<comment type="caution">
    <text evidence="2">The sequence shown here is derived from an EMBL/GenBank/DDBJ whole genome shotgun (WGS) entry which is preliminary data.</text>
</comment>
<dbReference type="Proteomes" id="UP001223586">
    <property type="component" value="Unassembled WGS sequence"/>
</dbReference>
<keyword evidence="3" id="KW-1185">Reference proteome</keyword>
<keyword evidence="1" id="KW-0175">Coiled coil</keyword>
<organism evidence="2 3">
    <name type="scientific">Bacillus chungangensis</name>
    <dbReference type="NCBI Taxonomy" id="587633"/>
    <lineage>
        <taxon>Bacteria</taxon>
        <taxon>Bacillati</taxon>
        <taxon>Bacillota</taxon>
        <taxon>Bacilli</taxon>
        <taxon>Bacillales</taxon>
        <taxon>Bacillaceae</taxon>
        <taxon>Bacillus</taxon>
    </lineage>
</organism>
<sequence length="102" mass="11579">MKTLKYDGEELKAERIIKNADSIIGYNGESEVFAFRGVKDFSFFKLINDEGNPEEIERELTKEEQLMLALSEAQIKMAEQEQTIMNLALAITDLQMGSDKDA</sequence>
<feature type="coiled-coil region" evidence="1">
    <location>
        <begin position="63"/>
        <end position="90"/>
    </location>
</feature>
<evidence type="ECO:0000256" key="1">
    <source>
        <dbReference type="SAM" id="Coils"/>
    </source>
</evidence>
<evidence type="ECO:0000313" key="3">
    <source>
        <dbReference type="Proteomes" id="UP001223586"/>
    </source>
</evidence>